<keyword evidence="1" id="KW-0175">Coiled coil</keyword>
<dbReference type="EMBL" id="BAABME010004806">
    <property type="protein sequence ID" value="GAA0163631.1"/>
    <property type="molecule type" value="Genomic_DNA"/>
</dbReference>
<keyword evidence="3" id="KW-1185">Reference proteome</keyword>
<gene>
    <name evidence="2" type="ORF">LIER_19446</name>
</gene>
<sequence>MPETFNHPSPDLLPPATITIPDHTPSLDIVISAQESSPIIPPPKASSSSSGEFLEVLYSLPSGITVTGKTVSREEEPSASLLLKNCMLKGDMEGIMGYSSPSKLQNAFSHFHLKSTECADGLFLKWKESEESRATSKAKKTSLEKRLSEVRREMDETRAQAADLRNKHEDLQAVCNGIVKSKSDLSCKHEIVMAVFKSSLEEFEQRSRDLRAQLNSLQQLLAASEK</sequence>
<organism evidence="2 3">
    <name type="scientific">Lithospermum erythrorhizon</name>
    <name type="common">Purple gromwell</name>
    <name type="synonym">Lithospermum officinale var. erythrorhizon</name>
    <dbReference type="NCBI Taxonomy" id="34254"/>
    <lineage>
        <taxon>Eukaryota</taxon>
        <taxon>Viridiplantae</taxon>
        <taxon>Streptophyta</taxon>
        <taxon>Embryophyta</taxon>
        <taxon>Tracheophyta</taxon>
        <taxon>Spermatophyta</taxon>
        <taxon>Magnoliopsida</taxon>
        <taxon>eudicotyledons</taxon>
        <taxon>Gunneridae</taxon>
        <taxon>Pentapetalae</taxon>
        <taxon>asterids</taxon>
        <taxon>lamiids</taxon>
        <taxon>Boraginales</taxon>
        <taxon>Boraginaceae</taxon>
        <taxon>Boraginoideae</taxon>
        <taxon>Lithospermeae</taxon>
        <taxon>Lithospermum</taxon>
    </lineage>
</organism>
<protein>
    <submittedName>
        <fullName evidence="2">Uncharacterized protein</fullName>
    </submittedName>
</protein>
<evidence type="ECO:0000313" key="3">
    <source>
        <dbReference type="Proteomes" id="UP001454036"/>
    </source>
</evidence>
<comment type="caution">
    <text evidence="2">The sequence shown here is derived from an EMBL/GenBank/DDBJ whole genome shotgun (WGS) entry which is preliminary data.</text>
</comment>
<name>A0AAV3QKE6_LITER</name>
<feature type="coiled-coil region" evidence="1">
    <location>
        <begin position="133"/>
        <end position="220"/>
    </location>
</feature>
<dbReference type="AlphaFoldDB" id="A0AAV3QKE6"/>
<proteinExistence type="predicted"/>
<reference evidence="2 3" key="1">
    <citation type="submission" date="2024-01" db="EMBL/GenBank/DDBJ databases">
        <title>The complete chloroplast genome sequence of Lithospermum erythrorhizon: insights into the phylogenetic relationship among Boraginaceae species and the maternal lineages of purple gromwells.</title>
        <authorList>
            <person name="Okada T."/>
            <person name="Watanabe K."/>
        </authorList>
    </citation>
    <scope>NUCLEOTIDE SEQUENCE [LARGE SCALE GENOMIC DNA]</scope>
</reference>
<dbReference type="Proteomes" id="UP001454036">
    <property type="component" value="Unassembled WGS sequence"/>
</dbReference>
<evidence type="ECO:0000256" key="1">
    <source>
        <dbReference type="SAM" id="Coils"/>
    </source>
</evidence>
<evidence type="ECO:0000313" key="2">
    <source>
        <dbReference type="EMBL" id="GAA0163631.1"/>
    </source>
</evidence>
<accession>A0AAV3QKE6</accession>